<gene>
    <name evidence="7" type="ORF">DM860_010075</name>
</gene>
<dbReference type="InterPro" id="IPR038881">
    <property type="entry name" value="Yae1-like"/>
</dbReference>
<keyword evidence="3" id="KW-0963">Cytoplasm</keyword>
<evidence type="ECO:0000259" key="6">
    <source>
        <dbReference type="Pfam" id="PF09811"/>
    </source>
</evidence>
<keyword evidence="4" id="KW-0539">Nucleus</keyword>
<evidence type="ECO:0000256" key="4">
    <source>
        <dbReference type="ARBA" id="ARBA00023242"/>
    </source>
</evidence>
<dbReference type="PANTHER" id="PTHR18829">
    <property type="entry name" value="PROTEIN YAE1 HOMOLOG"/>
    <property type="match status" value="1"/>
</dbReference>
<organism evidence="7 8">
    <name type="scientific">Cuscuta australis</name>
    <dbReference type="NCBI Taxonomy" id="267555"/>
    <lineage>
        <taxon>Eukaryota</taxon>
        <taxon>Viridiplantae</taxon>
        <taxon>Streptophyta</taxon>
        <taxon>Embryophyta</taxon>
        <taxon>Tracheophyta</taxon>
        <taxon>Spermatophyta</taxon>
        <taxon>Magnoliopsida</taxon>
        <taxon>eudicotyledons</taxon>
        <taxon>Gunneridae</taxon>
        <taxon>Pentapetalae</taxon>
        <taxon>asterids</taxon>
        <taxon>lamiids</taxon>
        <taxon>Solanales</taxon>
        <taxon>Convolvulaceae</taxon>
        <taxon>Cuscuteae</taxon>
        <taxon>Cuscuta</taxon>
        <taxon>Cuscuta subgen. Grammica</taxon>
        <taxon>Cuscuta sect. Cleistogrammica</taxon>
    </lineage>
</organism>
<evidence type="ECO:0000256" key="1">
    <source>
        <dbReference type="ARBA" id="ARBA00004123"/>
    </source>
</evidence>
<feature type="region of interest" description="Disordered" evidence="5">
    <location>
        <begin position="1"/>
        <end position="55"/>
    </location>
</feature>
<evidence type="ECO:0000313" key="7">
    <source>
        <dbReference type="EMBL" id="RAL41281.1"/>
    </source>
</evidence>
<feature type="compositionally biased region" description="Acidic residues" evidence="5">
    <location>
        <begin position="26"/>
        <end position="40"/>
    </location>
</feature>
<evidence type="ECO:0000256" key="3">
    <source>
        <dbReference type="ARBA" id="ARBA00022490"/>
    </source>
</evidence>
<name>A0A328DAE3_9ASTE</name>
<reference evidence="7 8" key="1">
    <citation type="submission" date="2018-06" db="EMBL/GenBank/DDBJ databases">
        <title>The Genome of Cuscuta australis (Dodder) Provides Insight into the Evolution of Plant Parasitism.</title>
        <authorList>
            <person name="Liu H."/>
        </authorList>
    </citation>
    <scope>NUCLEOTIDE SEQUENCE [LARGE SCALE GENOMIC DNA]</scope>
    <source>
        <strain evidence="8">cv. Yunnan</strain>
        <tissue evidence="7">Vines</tissue>
    </source>
</reference>
<sequence length="202" mass="22840">MERMTSTDIMDQDECANDVRATKNDEVDENENEPWYEDDGSSSGNPFGAADNPSDLDREWQRLHDQFHTMGYRDGLIAGKESSAQKGFNAGFIESVYVGYNWGVLKGVIGALGCLPRELQERMITEESRMKFNKLQESLQSVSTVEDALRMFGESLSNRSLPEPTIESSQDRISKDCFQNYQCEFESLMRELPAVILHSDAS</sequence>
<keyword evidence="8" id="KW-1185">Reference proteome</keyword>
<evidence type="ECO:0000256" key="5">
    <source>
        <dbReference type="SAM" id="MobiDB-lite"/>
    </source>
</evidence>
<dbReference type="GO" id="GO:0005737">
    <property type="term" value="C:cytoplasm"/>
    <property type="evidence" value="ECO:0007669"/>
    <property type="project" value="UniProtKB-SubCell"/>
</dbReference>
<accession>A0A328DAE3</accession>
<evidence type="ECO:0000313" key="8">
    <source>
        <dbReference type="Proteomes" id="UP000249390"/>
    </source>
</evidence>
<dbReference type="GO" id="GO:0005634">
    <property type="term" value="C:nucleus"/>
    <property type="evidence" value="ECO:0007669"/>
    <property type="project" value="UniProtKB-SubCell"/>
</dbReference>
<evidence type="ECO:0000256" key="2">
    <source>
        <dbReference type="ARBA" id="ARBA00004496"/>
    </source>
</evidence>
<proteinExistence type="predicted"/>
<comment type="caution">
    <text evidence="7">The sequence shown here is derived from an EMBL/GenBank/DDBJ whole genome shotgun (WGS) entry which is preliminary data.</text>
</comment>
<dbReference type="EMBL" id="NQVE01000188">
    <property type="protein sequence ID" value="RAL41281.1"/>
    <property type="molecule type" value="Genomic_DNA"/>
</dbReference>
<dbReference type="AlphaFoldDB" id="A0A328DAE3"/>
<dbReference type="InterPro" id="IPR019191">
    <property type="entry name" value="Essential_protein_Yae1_N"/>
</dbReference>
<dbReference type="Proteomes" id="UP000249390">
    <property type="component" value="Unassembled WGS sequence"/>
</dbReference>
<dbReference type="Pfam" id="PF09811">
    <property type="entry name" value="Yae1_N"/>
    <property type="match status" value="1"/>
</dbReference>
<comment type="subcellular location">
    <subcellularLocation>
        <location evidence="2">Cytoplasm</location>
    </subcellularLocation>
    <subcellularLocation>
        <location evidence="1">Nucleus</location>
    </subcellularLocation>
</comment>
<feature type="domain" description="Essential protein Yae1 N-terminal" evidence="6">
    <location>
        <begin position="71"/>
        <end position="109"/>
    </location>
</feature>
<protein>
    <recommendedName>
        <fullName evidence="6">Essential protein Yae1 N-terminal domain-containing protein</fullName>
    </recommendedName>
</protein>
<dbReference type="PANTHER" id="PTHR18829:SF0">
    <property type="entry name" value="PROTEIN YAE1 HOMOLOG"/>
    <property type="match status" value="1"/>
</dbReference>